<gene>
    <name evidence="2" type="ORF">G6011_09445</name>
</gene>
<dbReference type="Proteomes" id="UP001199106">
    <property type="component" value="Unassembled WGS sequence"/>
</dbReference>
<feature type="region of interest" description="Disordered" evidence="1">
    <location>
        <begin position="65"/>
        <end position="87"/>
    </location>
</feature>
<dbReference type="AlphaFoldDB" id="A0AAD4IBC1"/>
<reference evidence="2" key="1">
    <citation type="submission" date="2021-07" db="EMBL/GenBank/DDBJ databases">
        <title>Genome Resource of American Ginseng Black Spot Pathogen Alternaria panax.</title>
        <authorList>
            <person name="Qiu C."/>
            <person name="Wang W."/>
            <person name="Liu Z."/>
        </authorList>
    </citation>
    <scope>NUCLEOTIDE SEQUENCE</scope>
    <source>
        <strain evidence="2">BNCC115425</strain>
    </source>
</reference>
<accession>A0AAD4IBC1</accession>
<proteinExistence type="predicted"/>
<dbReference type="EMBL" id="JAANER010000004">
    <property type="protein sequence ID" value="KAG9191357.1"/>
    <property type="molecule type" value="Genomic_DNA"/>
</dbReference>
<evidence type="ECO:0000313" key="2">
    <source>
        <dbReference type="EMBL" id="KAG9191357.1"/>
    </source>
</evidence>
<name>A0AAD4IBC1_9PLEO</name>
<comment type="caution">
    <text evidence="2">The sequence shown here is derived from an EMBL/GenBank/DDBJ whole genome shotgun (WGS) entry which is preliminary data.</text>
</comment>
<protein>
    <submittedName>
        <fullName evidence="2">Uncharacterized protein</fullName>
    </submittedName>
</protein>
<sequence>MRQWKYGLQIKGTKREVTHSRSWQQAFLSGQRVEMSFIFDDTGPDIHCTNCQIWFRRIHEIQTHDGHQDLGGHQNDPQHSGSITESSNVKVTGLKRTLYDLGEYEEDIASFKLVRVVRRQRELLGRGKASNFEKVLHAMPPPYVPLTRTAVTTTDAWSEGYVNEHWPFHALRHAPVDLGSNLLPRPKAVPASVIRAFKEYNKMDPLLLNVAMG</sequence>
<keyword evidence="3" id="KW-1185">Reference proteome</keyword>
<feature type="compositionally biased region" description="Polar residues" evidence="1">
    <location>
        <begin position="75"/>
        <end position="87"/>
    </location>
</feature>
<organism evidence="2 3">
    <name type="scientific">Alternaria panax</name>
    <dbReference type="NCBI Taxonomy" id="48097"/>
    <lineage>
        <taxon>Eukaryota</taxon>
        <taxon>Fungi</taxon>
        <taxon>Dikarya</taxon>
        <taxon>Ascomycota</taxon>
        <taxon>Pezizomycotina</taxon>
        <taxon>Dothideomycetes</taxon>
        <taxon>Pleosporomycetidae</taxon>
        <taxon>Pleosporales</taxon>
        <taxon>Pleosporineae</taxon>
        <taxon>Pleosporaceae</taxon>
        <taxon>Alternaria</taxon>
        <taxon>Alternaria sect. Panax</taxon>
    </lineage>
</organism>
<evidence type="ECO:0000256" key="1">
    <source>
        <dbReference type="SAM" id="MobiDB-lite"/>
    </source>
</evidence>
<evidence type="ECO:0000313" key="3">
    <source>
        <dbReference type="Proteomes" id="UP001199106"/>
    </source>
</evidence>